<feature type="transmembrane region" description="Helical" evidence="2">
    <location>
        <begin position="152"/>
        <end position="178"/>
    </location>
</feature>
<dbReference type="SUPFAM" id="SSF103473">
    <property type="entry name" value="MFS general substrate transporter"/>
    <property type="match status" value="1"/>
</dbReference>
<dbReference type="InterPro" id="IPR053160">
    <property type="entry name" value="MFS_DHA3_Transporter"/>
</dbReference>
<feature type="transmembrane region" description="Helical" evidence="2">
    <location>
        <begin position="48"/>
        <end position="66"/>
    </location>
</feature>
<protein>
    <submittedName>
        <fullName evidence="3">Transporter, major facilitator subfamily protein</fullName>
    </submittedName>
</protein>
<keyword evidence="4" id="KW-1185">Reference proteome</keyword>
<organism evidence="3 4">
    <name type="scientific">Acanthamoeba castellanii (strain ATCC 30010 / Neff)</name>
    <dbReference type="NCBI Taxonomy" id="1257118"/>
    <lineage>
        <taxon>Eukaryota</taxon>
        <taxon>Amoebozoa</taxon>
        <taxon>Discosea</taxon>
        <taxon>Longamoebia</taxon>
        <taxon>Centramoebida</taxon>
        <taxon>Acanthamoebidae</taxon>
        <taxon>Acanthamoeba</taxon>
    </lineage>
</organism>
<feature type="transmembrane region" description="Helical" evidence="2">
    <location>
        <begin position="434"/>
        <end position="458"/>
    </location>
</feature>
<feature type="transmembrane region" description="Helical" evidence="2">
    <location>
        <begin position="86"/>
        <end position="112"/>
    </location>
</feature>
<dbReference type="Gene3D" id="1.20.1250.20">
    <property type="entry name" value="MFS general substrate transporter like domains"/>
    <property type="match status" value="1"/>
</dbReference>
<dbReference type="GeneID" id="14911957"/>
<dbReference type="InterPro" id="IPR011701">
    <property type="entry name" value="MFS"/>
</dbReference>
<accession>L8GF00</accession>
<feature type="transmembrane region" description="Helical" evidence="2">
    <location>
        <begin position="314"/>
        <end position="336"/>
    </location>
</feature>
<dbReference type="InterPro" id="IPR036259">
    <property type="entry name" value="MFS_trans_sf"/>
</dbReference>
<dbReference type="RefSeq" id="XP_004333648.1">
    <property type="nucleotide sequence ID" value="XM_004333600.1"/>
</dbReference>
<dbReference type="GO" id="GO:0022857">
    <property type="term" value="F:transmembrane transporter activity"/>
    <property type="evidence" value="ECO:0007669"/>
    <property type="project" value="InterPro"/>
</dbReference>
<dbReference type="EMBL" id="KB008148">
    <property type="protein sequence ID" value="ELR11635.1"/>
    <property type="molecule type" value="Genomic_DNA"/>
</dbReference>
<reference evidence="3 4" key="1">
    <citation type="journal article" date="2013" name="Genome Biol.">
        <title>Genome of Acanthamoeba castellanii highlights extensive lateral gene transfer and early evolution of tyrosine kinase signaling.</title>
        <authorList>
            <person name="Clarke M."/>
            <person name="Lohan A.J."/>
            <person name="Liu B."/>
            <person name="Lagkouvardos I."/>
            <person name="Roy S."/>
            <person name="Zafar N."/>
            <person name="Bertelli C."/>
            <person name="Schilde C."/>
            <person name="Kianianmomeni A."/>
            <person name="Burglin T.R."/>
            <person name="Frech C."/>
            <person name="Turcotte B."/>
            <person name="Kopec K.O."/>
            <person name="Synnott J.M."/>
            <person name="Choo C."/>
            <person name="Paponov I."/>
            <person name="Finkler A."/>
            <person name="Soon Heng Tan C."/>
            <person name="Hutchins A.P."/>
            <person name="Weinmeier T."/>
            <person name="Rattei T."/>
            <person name="Chu J.S."/>
            <person name="Gimenez G."/>
            <person name="Irimia M."/>
            <person name="Rigden D.J."/>
            <person name="Fitzpatrick D.A."/>
            <person name="Lorenzo-Morales J."/>
            <person name="Bateman A."/>
            <person name="Chiu C.H."/>
            <person name="Tang P."/>
            <person name="Hegemann P."/>
            <person name="Fromm H."/>
            <person name="Raoult D."/>
            <person name="Greub G."/>
            <person name="Miranda-Saavedra D."/>
            <person name="Chen N."/>
            <person name="Nash P."/>
            <person name="Ginger M.L."/>
            <person name="Horn M."/>
            <person name="Schaap P."/>
            <person name="Caler L."/>
            <person name="Loftus B."/>
        </authorList>
    </citation>
    <scope>NUCLEOTIDE SEQUENCE [LARGE SCALE GENOMIC DNA]</scope>
    <source>
        <strain evidence="3 4">Neff</strain>
    </source>
</reference>
<feature type="transmembrane region" description="Helical" evidence="2">
    <location>
        <begin position="199"/>
        <end position="218"/>
    </location>
</feature>
<evidence type="ECO:0000256" key="1">
    <source>
        <dbReference type="SAM" id="MobiDB-lite"/>
    </source>
</evidence>
<dbReference type="AlphaFoldDB" id="L8GF00"/>
<gene>
    <name evidence="3" type="ORF">ACA1_259990</name>
</gene>
<feature type="compositionally biased region" description="Basic residues" evidence="1">
    <location>
        <begin position="1"/>
        <end position="15"/>
    </location>
</feature>
<feature type="transmembrane region" description="Helical" evidence="2">
    <location>
        <begin position="124"/>
        <end position="146"/>
    </location>
</feature>
<dbReference type="Pfam" id="PF07690">
    <property type="entry name" value="MFS_1"/>
    <property type="match status" value="1"/>
</dbReference>
<feature type="compositionally biased region" description="Pro residues" evidence="1">
    <location>
        <begin position="29"/>
        <end position="38"/>
    </location>
</feature>
<feature type="region of interest" description="Disordered" evidence="1">
    <location>
        <begin position="1"/>
        <end position="45"/>
    </location>
</feature>
<sequence length="474" mass="49781">MHRRAGGHRPQQQRRHQQEEKGRTSAPSPSEPPPPAPSAPSAASPRPAAGAVVAEAGAVVATYYALEGLYALAMGLTQSVDDLFLLHAGLSMWSVFLVGAAFTAALVLFEIPTGVVADTVGRRASVLASLAVRSAGSVAYVAAAWAPAALRLVLFCGLKVVMGLGFTFYSGAIDAWLVDALRVMPDSGGRTLDQVFARGAAISRLLGLLGMLGGAAMAQGALGIPFAMRGLLLGCTLVAAAHFMHDTGFSPTPLTADVYVSKVVEISRASARYGWSNKAVRMIMLASFSQAMLTTWGFYAWHSHLLTLYGDVHAVWLIGVVSALVSCARSLGNLLVDALIASGLVRHRTTVMLGAMPVLSLTAIALGRSTSFAQALCWLMCLMATMGVVDPVRQAFLHREIPSGQRATVISFQQMFVGGGSVLGQLTLGYCANVASIPAAYVVGGCLSLLSLPPIFLLRSFRRHTDAFVPTTSP</sequence>
<feature type="transmembrane region" description="Helical" evidence="2">
    <location>
        <begin position="372"/>
        <end position="389"/>
    </location>
</feature>
<keyword evidence="2" id="KW-0812">Transmembrane</keyword>
<dbReference type="KEGG" id="acan:ACA1_259990"/>
<dbReference type="PANTHER" id="PTHR23530:SF1">
    <property type="entry name" value="PERMEASE, MAJOR FACILITATOR SUPERFAMILY-RELATED"/>
    <property type="match status" value="1"/>
</dbReference>
<dbReference type="VEuPathDB" id="AmoebaDB:ACA1_259990"/>
<evidence type="ECO:0000313" key="3">
    <source>
        <dbReference type="EMBL" id="ELR11635.1"/>
    </source>
</evidence>
<evidence type="ECO:0000313" key="4">
    <source>
        <dbReference type="Proteomes" id="UP000011083"/>
    </source>
</evidence>
<proteinExistence type="predicted"/>
<feature type="transmembrane region" description="Helical" evidence="2">
    <location>
        <begin position="282"/>
        <end position="302"/>
    </location>
</feature>
<feature type="transmembrane region" description="Helical" evidence="2">
    <location>
        <begin position="348"/>
        <end position="366"/>
    </location>
</feature>
<dbReference type="Proteomes" id="UP000011083">
    <property type="component" value="Unassembled WGS sequence"/>
</dbReference>
<name>L8GF00_ACACF</name>
<evidence type="ECO:0000256" key="2">
    <source>
        <dbReference type="SAM" id="Phobius"/>
    </source>
</evidence>
<dbReference type="PANTHER" id="PTHR23530">
    <property type="entry name" value="TRANSPORT PROTEIN-RELATED"/>
    <property type="match status" value="1"/>
</dbReference>
<keyword evidence="2" id="KW-1133">Transmembrane helix</keyword>
<keyword evidence="2" id="KW-0472">Membrane</keyword>